<dbReference type="GO" id="GO:0015934">
    <property type="term" value="C:large ribosomal subunit"/>
    <property type="evidence" value="ECO:0007669"/>
    <property type="project" value="InterPro"/>
</dbReference>
<dbReference type="InterPro" id="IPR022666">
    <property type="entry name" value="Ribosomal_uL2_RNA-bd_dom"/>
</dbReference>
<proteinExistence type="inferred from homology"/>
<evidence type="ECO:0000256" key="5">
    <source>
        <dbReference type="HAMAP-Rule" id="MF_01320"/>
    </source>
</evidence>
<comment type="similarity">
    <text evidence="1 5">Belongs to the universal ribosomal protein uL2 family.</text>
</comment>
<dbReference type="SMART" id="SM01383">
    <property type="entry name" value="Ribosomal_L2"/>
    <property type="match status" value="1"/>
</dbReference>
<dbReference type="InterPro" id="IPR014726">
    <property type="entry name" value="Ribosomal_uL2_dom3"/>
</dbReference>
<dbReference type="Pfam" id="PF00181">
    <property type="entry name" value="Ribosomal_L2_N"/>
    <property type="match status" value="1"/>
</dbReference>
<evidence type="ECO:0000256" key="1">
    <source>
        <dbReference type="ARBA" id="ARBA00005636"/>
    </source>
</evidence>
<keyword evidence="5" id="KW-0694">RNA-binding</keyword>
<accession>A0A1G2G2P3</accession>
<gene>
    <name evidence="5" type="primary">rplB</name>
    <name evidence="9" type="ORF">A2719_02190</name>
</gene>
<dbReference type="InterPro" id="IPR002171">
    <property type="entry name" value="Ribosomal_uL2"/>
</dbReference>
<feature type="region of interest" description="Disordered" evidence="6">
    <location>
        <begin position="1"/>
        <end position="38"/>
    </location>
</feature>
<comment type="subunit">
    <text evidence="5">Part of the 50S ribosomal subunit. Forms a bridge to the 30S subunit in the 70S ribosome.</text>
</comment>
<feature type="domain" description="Large ribosomal subunit protein uL2 RNA-binding" evidence="8">
    <location>
        <begin position="40"/>
        <end position="116"/>
    </location>
</feature>
<evidence type="ECO:0000256" key="4">
    <source>
        <dbReference type="ARBA" id="ARBA00035242"/>
    </source>
</evidence>
<evidence type="ECO:0000256" key="6">
    <source>
        <dbReference type="SAM" id="MobiDB-lite"/>
    </source>
</evidence>
<dbReference type="GO" id="GO:0019843">
    <property type="term" value="F:rRNA binding"/>
    <property type="evidence" value="ECO:0007669"/>
    <property type="project" value="UniProtKB-UniRule"/>
</dbReference>
<dbReference type="HAMAP" id="MF_01320_B">
    <property type="entry name" value="Ribosomal_uL2_B"/>
    <property type="match status" value="1"/>
</dbReference>
<feature type="domain" description="Large ribosomal subunit protein uL2 C-terminal" evidence="7">
    <location>
        <begin position="122"/>
        <end position="251"/>
    </location>
</feature>
<dbReference type="FunFam" id="2.30.30.30:FF:000001">
    <property type="entry name" value="50S ribosomal protein L2"/>
    <property type="match status" value="1"/>
</dbReference>
<dbReference type="PIRSF" id="PIRSF002158">
    <property type="entry name" value="Ribosomal_L2"/>
    <property type="match status" value="1"/>
</dbReference>
<dbReference type="InterPro" id="IPR022671">
    <property type="entry name" value="Ribosomal_uL2_CS"/>
</dbReference>
<evidence type="ECO:0000259" key="8">
    <source>
        <dbReference type="SMART" id="SM01383"/>
    </source>
</evidence>
<dbReference type="SMART" id="SM01382">
    <property type="entry name" value="Ribosomal_L2_C"/>
    <property type="match status" value="1"/>
</dbReference>
<dbReference type="PANTHER" id="PTHR13691">
    <property type="entry name" value="RIBOSOMAL PROTEIN L2"/>
    <property type="match status" value="1"/>
</dbReference>
<dbReference type="GO" id="GO:0003735">
    <property type="term" value="F:structural constituent of ribosome"/>
    <property type="evidence" value="ECO:0007669"/>
    <property type="project" value="InterPro"/>
</dbReference>
<sequence length="274" mass="30662">MRHLKPTTPGRRGMTVSSRSSLVRGGPEKSLSYGRKRAVGRNNAGRITTRHKGGGHKRLYRLVDFRQEKQNVPARVLSYEYDPNRTSHIALIVYRDGEKRYVLLPQGMAIGAEIIVSETAPLEPGNRLPLGRVPVGTFVYNVEMQPGGGGKLVRSAGVGAEVLAHDASYMLLRLPSKEIRRVHERCWGSIGRLGAEEHRFVVYGKAGRSRWMGIRPTVRGSAMNPVDHPYGGGEGRALRGTRRPKNMWGKGTRGVKTRRSKKYSNNFIEERRKK</sequence>
<protein>
    <recommendedName>
        <fullName evidence="4 5">Large ribosomal subunit protein uL2</fullName>
    </recommendedName>
</protein>
<dbReference type="InterPro" id="IPR014722">
    <property type="entry name" value="Rib_uL2_dom2"/>
</dbReference>
<dbReference type="Gene3D" id="4.10.950.10">
    <property type="entry name" value="Ribosomal protein L2, domain 3"/>
    <property type="match status" value="1"/>
</dbReference>
<evidence type="ECO:0000313" key="9">
    <source>
        <dbReference type="EMBL" id="OGZ44151.1"/>
    </source>
</evidence>
<dbReference type="SUPFAM" id="SSF50249">
    <property type="entry name" value="Nucleic acid-binding proteins"/>
    <property type="match status" value="1"/>
</dbReference>
<dbReference type="Pfam" id="PF03947">
    <property type="entry name" value="Ribosomal_L2_C"/>
    <property type="match status" value="1"/>
</dbReference>
<evidence type="ECO:0000259" key="7">
    <source>
        <dbReference type="SMART" id="SM01382"/>
    </source>
</evidence>
<dbReference type="GO" id="GO:0016740">
    <property type="term" value="F:transferase activity"/>
    <property type="evidence" value="ECO:0007669"/>
    <property type="project" value="InterPro"/>
</dbReference>
<dbReference type="Proteomes" id="UP000177480">
    <property type="component" value="Unassembled WGS sequence"/>
</dbReference>
<dbReference type="GO" id="GO:0002181">
    <property type="term" value="P:cytoplasmic translation"/>
    <property type="evidence" value="ECO:0007669"/>
    <property type="project" value="TreeGrafter"/>
</dbReference>
<dbReference type="STRING" id="1802114.A2719_02190"/>
<comment type="function">
    <text evidence="5">One of the primary rRNA binding proteins. Required for association of the 30S and 50S subunits to form the 70S ribosome, for tRNA binding and peptide bond formation. It has been suggested to have peptidyltransferase activity; this is somewhat controversial. Makes several contacts with the 16S rRNA in the 70S ribosome.</text>
</comment>
<organism evidence="9 10">
    <name type="scientific">Candidatus Ryanbacteria bacterium RIFCSPHIGHO2_01_FULL_45_22</name>
    <dbReference type="NCBI Taxonomy" id="1802114"/>
    <lineage>
        <taxon>Bacteria</taxon>
        <taxon>Candidatus Ryaniibacteriota</taxon>
    </lineage>
</organism>
<keyword evidence="3 5" id="KW-0687">Ribonucleoprotein</keyword>
<evidence type="ECO:0000256" key="2">
    <source>
        <dbReference type="ARBA" id="ARBA00022980"/>
    </source>
</evidence>
<evidence type="ECO:0000256" key="3">
    <source>
        <dbReference type="ARBA" id="ARBA00023274"/>
    </source>
</evidence>
<feature type="region of interest" description="Disordered" evidence="6">
    <location>
        <begin position="223"/>
        <end position="260"/>
    </location>
</feature>
<evidence type="ECO:0000313" key="10">
    <source>
        <dbReference type="Proteomes" id="UP000177480"/>
    </source>
</evidence>
<dbReference type="InterPro" id="IPR008991">
    <property type="entry name" value="Translation_prot_SH3-like_sf"/>
</dbReference>
<dbReference type="InterPro" id="IPR012340">
    <property type="entry name" value="NA-bd_OB-fold"/>
</dbReference>
<dbReference type="InterPro" id="IPR005880">
    <property type="entry name" value="Ribosomal_uL2_bac/org-type"/>
</dbReference>
<dbReference type="SUPFAM" id="SSF50104">
    <property type="entry name" value="Translation proteins SH3-like domain"/>
    <property type="match status" value="1"/>
</dbReference>
<comment type="caution">
    <text evidence="9">The sequence shown here is derived from an EMBL/GenBank/DDBJ whole genome shotgun (WGS) entry which is preliminary data.</text>
</comment>
<dbReference type="EMBL" id="MHNK01000007">
    <property type="protein sequence ID" value="OGZ44151.1"/>
    <property type="molecule type" value="Genomic_DNA"/>
</dbReference>
<reference evidence="9 10" key="1">
    <citation type="journal article" date="2016" name="Nat. Commun.">
        <title>Thousands of microbial genomes shed light on interconnected biogeochemical processes in an aquifer system.</title>
        <authorList>
            <person name="Anantharaman K."/>
            <person name="Brown C.T."/>
            <person name="Hug L.A."/>
            <person name="Sharon I."/>
            <person name="Castelle C.J."/>
            <person name="Probst A.J."/>
            <person name="Thomas B.C."/>
            <person name="Singh A."/>
            <person name="Wilkins M.J."/>
            <person name="Karaoz U."/>
            <person name="Brodie E.L."/>
            <person name="Williams K.H."/>
            <person name="Hubbard S.S."/>
            <person name="Banfield J.F."/>
        </authorList>
    </citation>
    <scope>NUCLEOTIDE SEQUENCE [LARGE SCALE GENOMIC DNA]</scope>
</reference>
<keyword evidence="2 5" id="KW-0689">Ribosomal protein</keyword>
<dbReference type="InterPro" id="IPR022669">
    <property type="entry name" value="Ribosomal_uL2_C"/>
</dbReference>
<dbReference type="AlphaFoldDB" id="A0A1G2G2P3"/>
<keyword evidence="5" id="KW-0699">rRNA-binding</keyword>
<dbReference type="NCBIfam" id="TIGR01171">
    <property type="entry name" value="rplB_bact"/>
    <property type="match status" value="1"/>
</dbReference>
<dbReference type="PROSITE" id="PS00467">
    <property type="entry name" value="RIBOSOMAL_L2"/>
    <property type="match status" value="1"/>
</dbReference>
<dbReference type="Gene3D" id="2.30.30.30">
    <property type="match status" value="1"/>
</dbReference>
<name>A0A1G2G2P3_9BACT</name>
<dbReference type="Gene3D" id="2.40.50.140">
    <property type="entry name" value="Nucleic acid-binding proteins"/>
    <property type="match status" value="1"/>
</dbReference>
<dbReference type="PANTHER" id="PTHR13691:SF5">
    <property type="entry name" value="LARGE RIBOSOMAL SUBUNIT PROTEIN UL2M"/>
    <property type="match status" value="1"/>
</dbReference>
<dbReference type="FunFam" id="4.10.950.10:FF:000001">
    <property type="entry name" value="50S ribosomal protein L2"/>
    <property type="match status" value="1"/>
</dbReference>